<feature type="domain" description="CAAX prenyl protease 2/Lysostaphin resistance protein A-like" evidence="2">
    <location>
        <begin position="138"/>
        <end position="223"/>
    </location>
</feature>
<evidence type="ECO:0000313" key="3">
    <source>
        <dbReference type="EMBL" id="AZG47734.1"/>
    </source>
</evidence>
<evidence type="ECO:0000313" key="4">
    <source>
        <dbReference type="Proteomes" id="UP000271469"/>
    </source>
</evidence>
<feature type="transmembrane region" description="Helical" evidence="1">
    <location>
        <begin position="32"/>
        <end position="51"/>
    </location>
</feature>
<dbReference type="OrthoDB" id="4407663at2"/>
<evidence type="ECO:0000259" key="2">
    <source>
        <dbReference type="Pfam" id="PF02517"/>
    </source>
</evidence>
<feature type="transmembrane region" description="Helical" evidence="1">
    <location>
        <begin position="57"/>
        <end position="75"/>
    </location>
</feature>
<sequence>MTRTLDDLTRRLTAAAPVTRLDDPATLLRRRIVVAVFLVVGAVVLGFSLTAEPGDSTFYPLTIALAATWLIGGFASGPIRPGRFGLDDSASTGRAAVLGIVVGLLVGLVFVIGALVTREIPPLADLVSQVLAFRDEGSLVVITLITLGNGLAEEVFFRGGVYSAAQSFHPMVVSTALYVLATLASGNVMLGFAAIILGAACAVLRRCTDGVVAPICTHVVWGAIVLFGLPPIFA</sequence>
<feature type="transmembrane region" description="Helical" evidence="1">
    <location>
        <begin position="211"/>
        <end position="233"/>
    </location>
</feature>
<protein>
    <recommendedName>
        <fullName evidence="2">CAAX prenyl protease 2/Lysostaphin resistance protein A-like domain-containing protein</fullName>
    </recommendedName>
</protein>
<dbReference type="KEGG" id="gom:D7316_04346"/>
<keyword evidence="1" id="KW-0812">Transmembrane</keyword>
<dbReference type="AlphaFoldDB" id="A0A3G8JRG2"/>
<dbReference type="RefSeq" id="WP_124710046.1">
    <property type="nucleotide sequence ID" value="NZ_CP033972.1"/>
</dbReference>
<dbReference type="EMBL" id="CP033972">
    <property type="protein sequence ID" value="AZG47734.1"/>
    <property type="molecule type" value="Genomic_DNA"/>
</dbReference>
<keyword evidence="1" id="KW-0472">Membrane</keyword>
<reference evidence="3 4" key="1">
    <citation type="submission" date="2018-11" db="EMBL/GenBank/DDBJ databases">
        <title>Gordonia insulae sp. nov., isolated from an island soil.</title>
        <authorList>
            <person name="Kim Y.S."/>
            <person name="Kim S.B."/>
        </authorList>
    </citation>
    <scope>NUCLEOTIDE SEQUENCE [LARGE SCALE GENOMIC DNA]</scope>
    <source>
        <strain evidence="3 4">MMS17-SY073</strain>
    </source>
</reference>
<keyword evidence="4" id="KW-1185">Reference proteome</keyword>
<evidence type="ECO:0000256" key="1">
    <source>
        <dbReference type="SAM" id="Phobius"/>
    </source>
</evidence>
<accession>A0A3G8JRG2</accession>
<dbReference type="Pfam" id="PF02517">
    <property type="entry name" value="Rce1-like"/>
    <property type="match status" value="1"/>
</dbReference>
<keyword evidence="1" id="KW-1133">Transmembrane helix</keyword>
<gene>
    <name evidence="3" type="ORF">D7316_04346</name>
</gene>
<dbReference type="GO" id="GO:0080120">
    <property type="term" value="P:CAAX-box protein maturation"/>
    <property type="evidence" value="ECO:0007669"/>
    <property type="project" value="UniProtKB-ARBA"/>
</dbReference>
<feature type="transmembrane region" description="Helical" evidence="1">
    <location>
        <begin position="176"/>
        <end position="204"/>
    </location>
</feature>
<dbReference type="GO" id="GO:0004175">
    <property type="term" value="F:endopeptidase activity"/>
    <property type="evidence" value="ECO:0007669"/>
    <property type="project" value="UniProtKB-ARBA"/>
</dbReference>
<dbReference type="InterPro" id="IPR003675">
    <property type="entry name" value="Rce1/LyrA-like_dom"/>
</dbReference>
<dbReference type="Proteomes" id="UP000271469">
    <property type="component" value="Chromosome"/>
</dbReference>
<proteinExistence type="predicted"/>
<organism evidence="3 4">
    <name type="scientific">Gordonia insulae</name>
    <dbReference type="NCBI Taxonomy" id="2420509"/>
    <lineage>
        <taxon>Bacteria</taxon>
        <taxon>Bacillati</taxon>
        <taxon>Actinomycetota</taxon>
        <taxon>Actinomycetes</taxon>
        <taxon>Mycobacteriales</taxon>
        <taxon>Gordoniaceae</taxon>
        <taxon>Gordonia</taxon>
    </lineage>
</organism>
<feature type="transmembrane region" description="Helical" evidence="1">
    <location>
        <begin position="95"/>
        <end position="116"/>
    </location>
</feature>
<name>A0A3G8JRG2_9ACTN</name>